<dbReference type="InterPro" id="IPR054593">
    <property type="entry name" value="Beta-mannosidase-like_N2"/>
</dbReference>
<name>A0A3G4VBF0_9VIBR</name>
<sequence length="266" mass="30061">MKKNLAGLWQLSPLTDLSIPQDDLSFPGALSQVLPSELTEEMIANQEWHLMHDFELTEEELQNPAVDLVIGGVEHYAEIRINGRAVLDCDGSEATYRREVRAHLQQGPNRIEILFLEYDEEDLLIDLDEAPQCSLSVTKPATETRIGVWQMPYLQFIPHVRLEHVAMEQIWHHGGGCEFKVDLHYRTYRAGLVSASVRFNGMTLHLPIDVRAHHASALFQVEAPKYADPSQPNPDDLYSLIVNLDGQVQEFDVALSQSLCVTHVAM</sequence>
<reference evidence="3 4" key="1">
    <citation type="submission" date="2018-11" db="EMBL/GenBank/DDBJ databases">
        <title>Complete Genome Sequence of Vbrio mediterranei 117-T6: a Potential Pathogen Bacteria Isolated from the Conchocelis of Pyropia.</title>
        <authorList>
            <person name="Liu Q."/>
        </authorList>
    </citation>
    <scope>NUCLEOTIDE SEQUENCE [LARGE SCALE GENOMIC DNA]</scope>
    <source>
        <strain evidence="3 4">117-T6</strain>
    </source>
</reference>
<dbReference type="AlphaFoldDB" id="A0A3G4VBF0"/>
<dbReference type="Gene3D" id="2.60.120.260">
    <property type="entry name" value="Galactose-binding domain-like"/>
    <property type="match status" value="1"/>
</dbReference>
<proteinExistence type="predicted"/>
<evidence type="ECO:0000313" key="4">
    <source>
        <dbReference type="Proteomes" id="UP000279760"/>
    </source>
</evidence>
<gene>
    <name evidence="3" type="ORF">ECB94_10980</name>
</gene>
<evidence type="ECO:0000256" key="1">
    <source>
        <dbReference type="ARBA" id="ARBA00022801"/>
    </source>
</evidence>
<accession>A0A3G4VBF0</accession>
<feature type="domain" description="Beta-mannosidase-like galactose-binding" evidence="2">
    <location>
        <begin position="37"/>
        <end position="117"/>
    </location>
</feature>
<dbReference type="Proteomes" id="UP000279760">
    <property type="component" value="Chromosome 1"/>
</dbReference>
<dbReference type="RefSeq" id="WP_124940570.1">
    <property type="nucleotide sequence ID" value="NZ_CP033577.1"/>
</dbReference>
<dbReference type="InterPro" id="IPR008979">
    <property type="entry name" value="Galactose-bd-like_sf"/>
</dbReference>
<dbReference type="Pfam" id="PF22666">
    <property type="entry name" value="Glyco_hydro_2_N2"/>
    <property type="match status" value="1"/>
</dbReference>
<organism evidence="3 4">
    <name type="scientific">Vibrio mediterranei</name>
    <dbReference type="NCBI Taxonomy" id="689"/>
    <lineage>
        <taxon>Bacteria</taxon>
        <taxon>Pseudomonadati</taxon>
        <taxon>Pseudomonadota</taxon>
        <taxon>Gammaproteobacteria</taxon>
        <taxon>Vibrionales</taxon>
        <taxon>Vibrionaceae</taxon>
        <taxon>Vibrio</taxon>
    </lineage>
</organism>
<evidence type="ECO:0000313" key="3">
    <source>
        <dbReference type="EMBL" id="AYV21745.1"/>
    </source>
</evidence>
<dbReference type="SUPFAM" id="SSF49785">
    <property type="entry name" value="Galactose-binding domain-like"/>
    <property type="match status" value="1"/>
</dbReference>
<dbReference type="EMBL" id="CP033577">
    <property type="protein sequence ID" value="AYV21745.1"/>
    <property type="molecule type" value="Genomic_DNA"/>
</dbReference>
<evidence type="ECO:0000259" key="2">
    <source>
        <dbReference type="Pfam" id="PF22666"/>
    </source>
</evidence>
<protein>
    <recommendedName>
        <fullName evidence="2">Beta-mannosidase-like galactose-binding domain-containing protein</fullName>
    </recommendedName>
</protein>
<keyword evidence="1" id="KW-0378">Hydrolase</keyword>
<dbReference type="GO" id="GO:0004553">
    <property type="term" value="F:hydrolase activity, hydrolyzing O-glycosyl compounds"/>
    <property type="evidence" value="ECO:0007669"/>
    <property type="project" value="UniProtKB-ARBA"/>
</dbReference>